<organism evidence="1 2">
    <name type="scientific">[Brevibacterium] flavum</name>
    <dbReference type="NCBI Taxonomy" id="92706"/>
    <lineage>
        <taxon>Bacteria</taxon>
        <taxon>Bacillati</taxon>
        <taxon>Actinomycetota</taxon>
        <taxon>Actinomycetes</taxon>
        <taxon>Mycobacteriales</taxon>
        <taxon>Corynebacteriaceae</taxon>
        <taxon>Corynebacterium</taxon>
    </lineage>
</organism>
<keyword evidence="2" id="KW-1185">Reference proteome</keyword>
<keyword evidence="1" id="KW-0808">Transferase</keyword>
<dbReference type="RefSeq" id="WP_003856910.1">
    <property type="nucleotide sequence ID" value="NZ_CP011309.1"/>
</dbReference>
<protein>
    <submittedName>
        <fullName evidence="1">Phosphatidylinositol kinase</fullName>
    </submittedName>
</protein>
<dbReference type="Proteomes" id="UP000034037">
    <property type="component" value="Chromosome"/>
</dbReference>
<dbReference type="HOGENOM" id="CLU_085318_0_0_11"/>
<dbReference type="PATRIC" id="fig|92706.3.peg.1196"/>
<gene>
    <name evidence="1" type="ORF">YH66_05765</name>
</gene>
<dbReference type="InterPro" id="IPR022292">
    <property type="entry name" value="CHP03843"/>
</dbReference>
<keyword evidence="1" id="KW-0418">Kinase</keyword>
<dbReference type="AlphaFoldDB" id="A0A0F6Z602"/>
<dbReference type="EMBL" id="CP011309">
    <property type="protein sequence ID" value="AKF27093.1"/>
    <property type="molecule type" value="Genomic_DNA"/>
</dbReference>
<dbReference type="NCBIfam" id="TIGR03843">
    <property type="entry name" value="SCO1664 family protein"/>
    <property type="match status" value="1"/>
</dbReference>
<evidence type="ECO:0000313" key="2">
    <source>
        <dbReference type="Proteomes" id="UP000034037"/>
    </source>
</evidence>
<accession>A0A0F6Z602</accession>
<proteinExistence type="predicted"/>
<sequence length="235" mass="26834">MITSPFERELKLLNEGELGIVQQLVESSNIGFIVDLELDGDYGWAVYKPELGEQPLWDFPPGLYKRERAAFVISEFLGWNIVPPTVIMHDAPAGVGSVQWFIENNGEHYFPLFDTRADLHPQFVRMAVFDLLCNNTDRKSGHVLLDGDHIWGIDHGLCFSVEPKLRTVIWDFAGCTIPDDLVTDVEQLLEDVPEELHQLLHPAEIDALQRRASRISRLPFLPQAKSHRQFPWPLV</sequence>
<evidence type="ECO:0000313" key="1">
    <source>
        <dbReference type="EMBL" id="AKF27093.1"/>
    </source>
</evidence>
<reference evidence="1 2" key="1">
    <citation type="submission" date="2015-04" db="EMBL/GenBank/DDBJ databases">
        <title>Complete Genome Sequence of Brevibacterium flavum ATCC 15168.</title>
        <authorList>
            <person name="Ahn J."/>
            <person name="Park G."/>
            <person name="Jeon W."/>
            <person name="Jang Y."/>
            <person name="Jang M."/>
            <person name="Lee H."/>
            <person name="Lee H."/>
        </authorList>
    </citation>
    <scope>NUCLEOTIDE SEQUENCE [LARGE SCALE GENOMIC DNA]</scope>
    <source>
        <strain evidence="1 2">ATCC 15168</strain>
    </source>
</reference>
<name>A0A0F6Z602_9CORY</name>
<dbReference type="GO" id="GO:0016301">
    <property type="term" value="F:kinase activity"/>
    <property type="evidence" value="ECO:0007669"/>
    <property type="project" value="UniProtKB-KW"/>
</dbReference>